<keyword evidence="3" id="KW-1185">Reference proteome</keyword>
<feature type="region of interest" description="Disordered" evidence="1">
    <location>
        <begin position="81"/>
        <end position="105"/>
    </location>
</feature>
<accession>A0ABV4FQC1</accession>
<evidence type="ECO:0000313" key="2">
    <source>
        <dbReference type="EMBL" id="MEY9453810.1"/>
    </source>
</evidence>
<dbReference type="EMBL" id="JBGBZJ010000003">
    <property type="protein sequence ID" value="MEY9453810.1"/>
    <property type="molecule type" value="Genomic_DNA"/>
</dbReference>
<comment type="caution">
    <text evidence="2">The sequence shown here is derived from an EMBL/GenBank/DDBJ whole genome shotgun (WGS) entry which is preliminary data.</text>
</comment>
<proteinExistence type="predicted"/>
<reference evidence="2 3" key="1">
    <citation type="submission" date="2024-07" db="EMBL/GenBank/DDBJ databases">
        <title>Genomic Encyclopedia of Type Strains, Phase V (KMG-V): Genome sequencing to study the core and pangenomes of soil and plant-associated prokaryotes.</title>
        <authorList>
            <person name="Whitman W."/>
        </authorList>
    </citation>
    <scope>NUCLEOTIDE SEQUENCE [LARGE SCALE GENOMIC DNA]</scope>
    <source>
        <strain evidence="2 3">USDA 152</strain>
    </source>
</reference>
<protein>
    <submittedName>
        <fullName evidence="2">Uncharacterized protein</fullName>
    </submittedName>
</protein>
<dbReference type="Proteomes" id="UP001565369">
    <property type="component" value="Unassembled WGS sequence"/>
</dbReference>
<organism evidence="2 3">
    <name type="scientific">Bradyrhizobium ottawaense</name>
    <dbReference type="NCBI Taxonomy" id="931866"/>
    <lineage>
        <taxon>Bacteria</taxon>
        <taxon>Pseudomonadati</taxon>
        <taxon>Pseudomonadota</taxon>
        <taxon>Alphaproteobacteria</taxon>
        <taxon>Hyphomicrobiales</taxon>
        <taxon>Nitrobacteraceae</taxon>
        <taxon>Bradyrhizobium</taxon>
    </lineage>
</organism>
<sequence>MGVILPFVSAGAFEPDDIEAMSLACEEVCHRLLINGDARAREIIAVRVIELAQRGERRPMVLRDQVLAEANAGPGRWLIRLGDGEATPANDDLRLSASGPRPKNT</sequence>
<gene>
    <name evidence="2" type="ORF">ABIG07_002758</name>
</gene>
<evidence type="ECO:0000313" key="3">
    <source>
        <dbReference type="Proteomes" id="UP001565369"/>
    </source>
</evidence>
<name>A0ABV4FQC1_9BRAD</name>
<evidence type="ECO:0000256" key="1">
    <source>
        <dbReference type="SAM" id="MobiDB-lite"/>
    </source>
</evidence>